<dbReference type="InterPro" id="IPR004405">
    <property type="entry name" value="TF_pelota"/>
</dbReference>
<dbReference type="GO" id="GO:0070966">
    <property type="term" value="P:nuclear-transcribed mRNA catabolic process, no-go decay"/>
    <property type="evidence" value="ECO:0007669"/>
    <property type="project" value="InterPro"/>
</dbReference>
<comment type="caution">
    <text evidence="7">The sequence shown here is derived from an EMBL/GenBank/DDBJ whole genome shotgun (WGS) entry which is preliminary data.</text>
</comment>
<evidence type="ECO:0000256" key="5">
    <source>
        <dbReference type="ARBA" id="ARBA00022723"/>
    </source>
</evidence>
<gene>
    <name evidence="7" type="ORF">DGAL_LOCUS10696</name>
</gene>
<dbReference type="InterPro" id="IPR005142">
    <property type="entry name" value="eRF1_3"/>
</dbReference>
<dbReference type="Pfam" id="PF03465">
    <property type="entry name" value="eRF1_3"/>
    <property type="match status" value="1"/>
</dbReference>
<reference evidence="7" key="1">
    <citation type="submission" date="2021-11" db="EMBL/GenBank/DDBJ databases">
        <authorList>
            <person name="Schell T."/>
        </authorList>
    </citation>
    <scope>NUCLEOTIDE SEQUENCE</scope>
    <source>
        <strain evidence="7">M5</strain>
    </source>
</reference>
<dbReference type="Pfam" id="PF26356">
    <property type="entry name" value="Pelota_N"/>
    <property type="match status" value="1"/>
</dbReference>
<dbReference type="SMART" id="SM01194">
    <property type="entry name" value="eRF1_1"/>
    <property type="match status" value="1"/>
</dbReference>
<organism evidence="7 8">
    <name type="scientific">Daphnia galeata</name>
    <dbReference type="NCBI Taxonomy" id="27404"/>
    <lineage>
        <taxon>Eukaryota</taxon>
        <taxon>Metazoa</taxon>
        <taxon>Ecdysozoa</taxon>
        <taxon>Arthropoda</taxon>
        <taxon>Crustacea</taxon>
        <taxon>Branchiopoda</taxon>
        <taxon>Diplostraca</taxon>
        <taxon>Cladocera</taxon>
        <taxon>Anomopoda</taxon>
        <taxon>Daphniidae</taxon>
        <taxon>Daphnia</taxon>
    </lineage>
</organism>
<evidence type="ECO:0000313" key="8">
    <source>
        <dbReference type="Proteomes" id="UP000789390"/>
    </source>
</evidence>
<evidence type="ECO:0000256" key="3">
    <source>
        <dbReference type="ARBA" id="ARBA00009504"/>
    </source>
</evidence>
<dbReference type="GO" id="GO:0005737">
    <property type="term" value="C:cytoplasm"/>
    <property type="evidence" value="ECO:0007669"/>
    <property type="project" value="UniProtKB-SubCell"/>
</dbReference>
<dbReference type="InterPro" id="IPR058547">
    <property type="entry name" value="Pelota_N"/>
</dbReference>
<feature type="domain" description="eRF1/Pelota-like N-terminal" evidence="6">
    <location>
        <begin position="1"/>
        <end position="130"/>
    </location>
</feature>
<keyword evidence="4" id="KW-0963">Cytoplasm</keyword>
<comment type="similarity">
    <text evidence="3">Belongs to the eukaryotic release factor 1 family. Pelota subfamily.</text>
</comment>
<dbReference type="PANTHER" id="PTHR10853:SF0">
    <property type="entry name" value="PROTEIN PELOTA HOMOLOG"/>
    <property type="match status" value="1"/>
</dbReference>
<evidence type="ECO:0000313" key="7">
    <source>
        <dbReference type="EMBL" id="CAH0107402.1"/>
    </source>
</evidence>
<comment type="subcellular location">
    <subcellularLocation>
        <location evidence="2">Cytoplasm</location>
    </subcellularLocation>
</comment>
<dbReference type="Gene3D" id="3.30.420.60">
    <property type="entry name" value="eRF1 domain 2"/>
    <property type="match status" value="1"/>
</dbReference>
<dbReference type="Proteomes" id="UP000789390">
    <property type="component" value="Unassembled WGS sequence"/>
</dbReference>
<dbReference type="InterPro" id="IPR029064">
    <property type="entry name" value="Ribosomal_eL30-like_sf"/>
</dbReference>
<name>A0A8J2RUF9_9CRUS</name>
<dbReference type="GO" id="GO:0032790">
    <property type="term" value="P:ribosome disassembly"/>
    <property type="evidence" value="ECO:0007669"/>
    <property type="project" value="TreeGrafter"/>
</dbReference>
<dbReference type="GO" id="GO:0070481">
    <property type="term" value="P:nuclear-transcribed mRNA catabolic process, non-stop decay"/>
    <property type="evidence" value="ECO:0007669"/>
    <property type="project" value="InterPro"/>
</dbReference>
<protein>
    <recommendedName>
        <fullName evidence="6">eRF1/Pelota-like N-terminal domain-containing protein</fullName>
    </recommendedName>
</protein>
<dbReference type="InterPro" id="IPR038069">
    <property type="entry name" value="Pelota/DOM34_N"/>
</dbReference>
<dbReference type="InterPro" id="IPR005140">
    <property type="entry name" value="eRF1_Pelota-like_N"/>
</dbReference>
<dbReference type="GO" id="GO:0070651">
    <property type="term" value="P:nonfunctional rRNA decay"/>
    <property type="evidence" value="ECO:0007669"/>
    <property type="project" value="TreeGrafter"/>
</dbReference>
<dbReference type="OrthoDB" id="10249111at2759"/>
<dbReference type="InterPro" id="IPR042226">
    <property type="entry name" value="eFR1_2_sf"/>
</dbReference>
<evidence type="ECO:0000256" key="4">
    <source>
        <dbReference type="ARBA" id="ARBA00022490"/>
    </source>
</evidence>
<dbReference type="Gene3D" id="3.30.1330.30">
    <property type="match status" value="1"/>
</dbReference>
<comment type="cofactor">
    <cofactor evidence="1">
        <name>a divalent metal cation</name>
        <dbReference type="ChEBI" id="CHEBI:60240"/>
    </cofactor>
</comment>
<dbReference type="FunFam" id="3.30.1330.30:FF:000008">
    <property type="entry name" value="Protein pelota homolog"/>
    <property type="match status" value="1"/>
</dbReference>
<dbReference type="SUPFAM" id="SSF53137">
    <property type="entry name" value="Translational machinery components"/>
    <property type="match status" value="1"/>
</dbReference>
<dbReference type="GO" id="GO:0071025">
    <property type="term" value="P:RNA surveillance"/>
    <property type="evidence" value="ECO:0007669"/>
    <property type="project" value="InterPro"/>
</dbReference>
<proteinExistence type="inferred from homology"/>
<dbReference type="FunFam" id="2.30.30.870:FF:000001">
    <property type="entry name" value="Protein pelota homolog"/>
    <property type="match status" value="1"/>
</dbReference>
<evidence type="ECO:0000256" key="2">
    <source>
        <dbReference type="ARBA" id="ARBA00004496"/>
    </source>
</evidence>
<dbReference type="PANTHER" id="PTHR10853">
    <property type="entry name" value="PELOTA"/>
    <property type="match status" value="1"/>
</dbReference>
<dbReference type="SUPFAM" id="SSF55315">
    <property type="entry name" value="L30e-like"/>
    <property type="match status" value="1"/>
</dbReference>
<dbReference type="SUPFAM" id="SSF159065">
    <property type="entry name" value="Dom34/Pelota N-terminal domain-like"/>
    <property type="match status" value="1"/>
</dbReference>
<evidence type="ECO:0000256" key="1">
    <source>
        <dbReference type="ARBA" id="ARBA00001968"/>
    </source>
</evidence>
<keyword evidence="5" id="KW-0479">Metal-binding</keyword>
<evidence type="ECO:0000259" key="6">
    <source>
        <dbReference type="SMART" id="SM01194"/>
    </source>
</evidence>
<dbReference type="GO" id="GO:0046872">
    <property type="term" value="F:metal ion binding"/>
    <property type="evidence" value="ECO:0007669"/>
    <property type="project" value="UniProtKB-KW"/>
</dbReference>
<accession>A0A8J2RUF9</accession>
<dbReference type="AlphaFoldDB" id="A0A8J2RUF9"/>
<keyword evidence="8" id="KW-1185">Reference proteome</keyword>
<dbReference type="Gene3D" id="2.30.30.870">
    <property type="entry name" value="Pelota, domain A"/>
    <property type="match status" value="1"/>
</dbReference>
<dbReference type="EMBL" id="CAKKLH010000268">
    <property type="protein sequence ID" value="CAH0107402.1"/>
    <property type="molecule type" value="Genomic_DNA"/>
</dbReference>
<sequence>MKLVSRYIDRDGTGRVALIPENPEDMWHAYNLISHGDTIRASTIRKVQTESATGSSSSSRVRTMLTIEVETIDFDTQACVLRLKGRNVEENQYVKMGAYHTVDIEPNRKFSLTKACWDVVALERIDMACDPSQNADVAAVIMHEGLANVCLVTGAMTLVRAKIDVTIPRKRKGSTSQHEKGLQKFYDTVLQAILRHVNFEVTRCILLASPEVLADPAVTSRMADTKAMAEVKALENFYAVLQTEPSRAFYGLKHVLKANEGQAIDTLLVSDNLFRSQSVEERKKYVKLVESVRDNGGVARIFSSLHVSGEQLMQLTGVAAVLRFPMPELEDEPLDSDEDSE</sequence>